<dbReference type="InterPro" id="IPR035940">
    <property type="entry name" value="CAP_sf"/>
</dbReference>
<protein>
    <recommendedName>
        <fullName evidence="2">SCP domain-containing protein</fullName>
    </recommendedName>
</protein>
<evidence type="ECO:0000313" key="4">
    <source>
        <dbReference type="Proteomes" id="UP000196475"/>
    </source>
</evidence>
<dbReference type="CDD" id="cd05379">
    <property type="entry name" value="CAP_bacterial"/>
    <property type="match status" value="1"/>
</dbReference>
<dbReference type="PANTHER" id="PTHR31157">
    <property type="entry name" value="SCP DOMAIN-CONTAINING PROTEIN"/>
    <property type="match status" value="1"/>
</dbReference>
<feature type="compositionally biased region" description="Acidic residues" evidence="1">
    <location>
        <begin position="419"/>
        <end position="432"/>
    </location>
</feature>
<dbReference type="Gene3D" id="3.40.33.10">
    <property type="entry name" value="CAP"/>
    <property type="match status" value="1"/>
</dbReference>
<dbReference type="AlphaFoldDB" id="A0A1Y3PNR5"/>
<reference evidence="4" key="1">
    <citation type="submission" date="2016-06" db="EMBL/GenBank/DDBJ databases">
        <authorList>
            <person name="Nascimento L."/>
            <person name="Pereira R.V."/>
            <person name="Martins L.F."/>
            <person name="Quaggio R.B."/>
            <person name="Silva A.M."/>
            <person name="Setubal J.C."/>
        </authorList>
    </citation>
    <scope>NUCLEOTIDE SEQUENCE [LARGE SCALE GENOMIC DNA]</scope>
</reference>
<feature type="domain" description="SCP" evidence="2">
    <location>
        <begin position="152"/>
        <end position="250"/>
    </location>
</feature>
<gene>
    <name evidence="3" type="ORF">BAA01_15285</name>
</gene>
<dbReference type="PANTHER" id="PTHR31157:SF1">
    <property type="entry name" value="SCP DOMAIN-CONTAINING PROTEIN"/>
    <property type="match status" value="1"/>
</dbReference>
<evidence type="ECO:0000313" key="3">
    <source>
        <dbReference type="EMBL" id="OUM85949.1"/>
    </source>
</evidence>
<evidence type="ECO:0000256" key="1">
    <source>
        <dbReference type="SAM" id="MobiDB-lite"/>
    </source>
</evidence>
<dbReference type="EMBL" id="LZRT01000095">
    <property type="protein sequence ID" value="OUM85949.1"/>
    <property type="molecule type" value="Genomic_DNA"/>
</dbReference>
<dbReference type="InterPro" id="IPR014044">
    <property type="entry name" value="CAP_dom"/>
</dbReference>
<dbReference type="SUPFAM" id="SSF55797">
    <property type="entry name" value="PR-1-like"/>
    <property type="match status" value="1"/>
</dbReference>
<comment type="caution">
    <text evidence="3">The sequence shown here is derived from an EMBL/GenBank/DDBJ whole genome shotgun (WGS) entry which is preliminary data.</text>
</comment>
<name>A0A1Y3PNR5_9BACI</name>
<dbReference type="Proteomes" id="UP000196475">
    <property type="component" value="Unassembled WGS sequence"/>
</dbReference>
<accession>A0A1Y3PNR5</accession>
<organism evidence="3 4">
    <name type="scientific">Bacillus thermozeamaize</name>
    <dbReference type="NCBI Taxonomy" id="230954"/>
    <lineage>
        <taxon>Bacteria</taxon>
        <taxon>Bacillati</taxon>
        <taxon>Bacillota</taxon>
        <taxon>Bacilli</taxon>
        <taxon>Bacillales</taxon>
        <taxon>Bacillaceae</taxon>
        <taxon>Bacillus</taxon>
    </lineage>
</organism>
<dbReference type="Pfam" id="PF00188">
    <property type="entry name" value="CAP"/>
    <property type="match status" value="1"/>
</dbReference>
<proteinExistence type="predicted"/>
<feature type="region of interest" description="Disordered" evidence="1">
    <location>
        <begin position="401"/>
        <end position="436"/>
    </location>
</feature>
<sequence length="506" mass="57421">MRRHRPASTRFILLVVAFTVLLGAIGPPLFLVPVAAEEGITYLPPYPRGEVMVRQPEIGWPVRVHGARVKKATLYLNGKSVAVRYDKEKGAYVYRPPAILPSGEYQARIRLDFQGPYQPVEQRWSFVIHPDAVSLHPYMERAGTPVQQAALQAANDYRERLGLPPFQVHPSLMLAAEEHANYLEENGLLSHYQEPGKPRFTGRTVEERAQRAGYFQGVAEDISQQPEKDPAVAVDGLFDAPYHRIPLMFPHASDWGYGQKGLYHVINVGIVPMENFKVVHYPVDGEKGVPMQWQGNEIPDPLRLHAGVTWPVGYPIVIGAFGDRVKEVRLSQAVLRDGEGREQALYINTPETDEHLKQELILIPVKPLKPNMHYQVRVEWVAVENDGREHPLNTVWSFQTERRPGEGKRQLHAPAAGMEEPESMTEPDEAGAESDGTGRITHITFWSDLPLLKKWPLSFELPVSLSQERLAGWMERLDGHLGFRWQAEEGRLTWHVGGYEMEWLFY</sequence>
<evidence type="ECO:0000259" key="2">
    <source>
        <dbReference type="Pfam" id="PF00188"/>
    </source>
</evidence>